<proteinExistence type="predicted"/>
<dbReference type="AlphaFoldDB" id="A0A919E0F5"/>
<feature type="domain" description="DUF1648" evidence="2">
    <location>
        <begin position="32"/>
        <end position="75"/>
    </location>
</feature>
<feature type="transmembrane region" description="Helical" evidence="1">
    <location>
        <begin position="215"/>
        <end position="232"/>
    </location>
</feature>
<organism evidence="3 4">
    <name type="scientific">Streptomyces longispororuber</name>
    <dbReference type="NCBI Taxonomy" id="68230"/>
    <lineage>
        <taxon>Bacteria</taxon>
        <taxon>Bacillati</taxon>
        <taxon>Actinomycetota</taxon>
        <taxon>Actinomycetes</taxon>
        <taxon>Kitasatosporales</taxon>
        <taxon>Streptomycetaceae</taxon>
        <taxon>Streptomyces</taxon>
    </lineage>
</organism>
<gene>
    <name evidence="3" type="ORF">GCM10018785_72330</name>
</gene>
<keyword evidence="1" id="KW-1133">Transmembrane helix</keyword>
<keyword evidence="4" id="KW-1185">Reference proteome</keyword>
<dbReference type="Proteomes" id="UP000608024">
    <property type="component" value="Unassembled WGS sequence"/>
</dbReference>
<feature type="transmembrane region" description="Helical" evidence="1">
    <location>
        <begin position="134"/>
        <end position="155"/>
    </location>
</feature>
<evidence type="ECO:0000313" key="4">
    <source>
        <dbReference type="Proteomes" id="UP000608024"/>
    </source>
</evidence>
<dbReference type="RefSeq" id="WP_190140451.1">
    <property type="nucleotide sequence ID" value="NZ_BNBT01000226.1"/>
</dbReference>
<evidence type="ECO:0000256" key="1">
    <source>
        <dbReference type="SAM" id="Phobius"/>
    </source>
</evidence>
<reference evidence="3" key="1">
    <citation type="journal article" date="2014" name="Int. J. Syst. Evol. Microbiol.">
        <title>Complete genome sequence of Corynebacterium casei LMG S-19264T (=DSM 44701T), isolated from a smear-ripened cheese.</title>
        <authorList>
            <consortium name="US DOE Joint Genome Institute (JGI-PGF)"/>
            <person name="Walter F."/>
            <person name="Albersmeier A."/>
            <person name="Kalinowski J."/>
            <person name="Ruckert C."/>
        </authorList>
    </citation>
    <scope>NUCLEOTIDE SEQUENCE</scope>
    <source>
        <strain evidence="3">JCM 4784</strain>
    </source>
</reference>
<keyword evidence="1" id="KW-0812">Transmembrane</keyword>
<feature type="transmembrane region" description="Helical" evidence="1">
    <location>
        <begin position="67"/>
        <end position="88"/>
    </location>
</feature>
<sequence>MAAAPAPRGAPPGVRRGAVTAVTAVPFAVATVAYAGVFMAHRDRLPGRFATHFSGDGTADGFMSRTAALWSATGLLVGLGLLFTALTVAARDKSGVRLTAAVGVGTAVTLGYLSVLTVLANADAPDAAAAELPLHQVAVPLLLGVATGASAWWLIGAGPRPAPAPPAPSLRLAEGEAAAWSRTVVSLPMLLVAAAVVLGGLCAVAFASWGTGLPLLAVGLLCVAFAGVRVTVDRRGLTVASTVLPRPRLTVPLDAVTGAESVQVDAMGDFGGWGYRIRPNRRGIVLRSGEALSVRTTGGRAYVVTVDDATTAAALLNGLVERQAGERG</sequence>
<accession>A0A919E0F5</accession>
<name>A0A919E0F5_9ACTN</name>
<reference evidence="3" key="2">
    <citation type="submission" date="2020-09" db="EMBL/GenBank/DDBJ databases">
        <authorList>
            <person name="Sun Q."/>
            <person name="Ohkuma M."/>
        </authorList>
    </citation>
    <scope>NUCLEOTIDE SEQUENCE</scope>
    <source>
        <strain evidence="3">JCM 4784</strain>
    </source>
</reference>
<feature type="transmembrane region" description="Helical" evidence="1">
    <location>
        <begin position="189"/>
        <end position="209"/>
    </location>
</feature>
<dbReference type="EMBL" id="BNBT01000226">
    <property type="protein sequence ID" value="GHE97338.1"/>
    <property type="molecule type" value="Genomic_DNA"/>
</dbReference>
<feature type="transmembrane region" description="Helical" evidence="1">
    <location>
        <begin position="100"/>
        <end position="122"/>
    </location>
</feature>
<feature type="transmembrane region" description="Helical" evidence="1">
    <location>
        <begin position="18"/>
        <end position="40"/>
    </location>
</feature>
<dbReference type="Pfam" id="PF07853">
    <property type="entry name" value="DUF1648"/>
    <property type="match status" value="1"/>
</dbReference>
<evidence type="ECO:0000259" key="2">
    <source>
        <dbReference type="Pfam" id="PF07853"/>
    </source>
</evidence>
<evidence type="ECO:0000313" key="3">
    <source>
        <dbReference type="EMBL" id="GHE97338.1"/>
    </source>
</evidence>
<keyword evidence="1" id="KW-0472">Membrane</keyword>
<comment type="caution">
    <text evidence="3">The sequence shown here is derived from an EMBL/GenBank/DDBJ whole genome shotgun (WGS) entry which is preliminary data.</text>
</comment>
<protein>
    <recommendedName>
        <fullName evidence="2">DUF1648 domain-containing protein</fullName>
    </recommendedName>
</protein>
<dbReference type="InterPro" id="IPR012867">
    <property type="entry name" value="DUF1648"/>
</dbReference>